<organism evidence="3 4">
    <name type="scientific">Hypericibacter terrae</name>
    <dbReference type="NCBI Taxonomy" id="2602015"/>
    <lineage>
        <taxon>Bacteria</taxon>
        <taxon>Pseudomonadati</taxon>
        <taxon>Pseudomonadota</taxon>
        <taxon>Alphaproteobacteria</taxon>
        <taxon>Rhodospirillales</taxon>
        <taxon>Dongiaceae</taxon>
        <taxon>Hypericibacter</taxon>
    </lineage>
</organism>
<dbReference type="AlphaFoldDB" id="A0A5J6MIS6"/>
<protein>
    <submittedName>
        <fullName evidence="3">Enamine deaminase RidA</fullName>
    </submittedName>
</protein>
<evidence type="ECO:0000256" key="1">
    <source>
        <dbReference type="ARBA" id="ARBA00010552"/>
    </source>
</evidence>
<name>A0A5J6MIS6_9PROT</name>
<accession>A0A5J6MIS6</accession>
<dbReference type="GO" id="GO:0019239">
    <property type="term" value="F:deaminase activity"/>
    <property type="evidence" value="ECO:0007669"/>
    <property type="project" value="TreeGrafter"/>
</dbReference>
<dbReference type="GO" id="GO:0005829">
    <property type="term" value="C:cytosol"/>
    <property type="evidence" value="ECO:0007669"/>
    <property type="project" value="TreeGrafter"/>
</dbReference>
<evidence type="ECO:0000313" key="4">
    <source>
        <dbReference type="Proteomes" id="UP000326202"/>
    </source>
</evidence>
<dbReference type="Gene3D" id="3.30.1330.40">
    <property type="entry name" value="RutC-like"/>
    <property type="match status" value="1"/>
</dbReference>
<dbReference type="PANTHER" id="PTHR11803">
    <property type="entry name" value="2-IMINOBUTANOATE/2-IMINOPROPANOATE DEAMINASE RIDA"/>
    <property type="match status" value="1"/>
</dbReference>
<dbReference type="SUPFAM" id="SSF55298">
    <property type="entry name" value="YjgF-like"/>
    <property type="match status" value="1"/>
</dbReference>
<dbReference type="Pfam" id="PF01042">
    <property type="entry name" value="Ribonuc_L-PSP"/>
    <property type="match status" value="1"/>
</dbReference>
<evidence type="ECO:0000313" key="3">
    <source>
        <dbReference type="EMBL" id="QEX17368.1"/>
    </source>
</evidence>
<dbReference type="OrthoDB" id="9799840at2"/>
<sequence length="158" mass="16617">MTKFLNPSGVVKPFSKYSQVADVPGNHRWVHVSGQVGATPEGKLLEGFEEQARQTWHNIIGCLDAADMDVGDIVKVNQFLTRAADVAASREIRDEMMDGHAPASTLLIVAGLAHPALLVEIEVIAAKAEGGKAAKAAAAEKAPATAAPKSDPKGKAKR</sequence>
<feature type="compositionally biased region" description="Low complexity" evidence="2">
    <location>
        <begin position="135"/>
        <end position="149"/>
    </location>
</feature>
<dbReference type="CDD" id="cd00448">
    <property type="entry name" value="YjgF_YER057c_UK114_family"/>
    <property type="match status" value="1"/>
</dbReference>
<reference evidence="3 4" key="1">
    <citation type="submission" date="2019-08" db="EMBL/GenBank/DDBJ databases">
        <title>Hyperibacter terrae gen. nov., sp. nov. and Hyperibacter viscosus sp. nov., two new members in the family Rhodospirillaceae isolated from the rhizosphere of Hypericum perforatum.</title>
        <authorList>
            <person name="Noviana Z."/>
        </authorList>
    </citation>
    <scope>NUCLEOTIDE SEQUENCE [LARGE SCALE GENOMIC DNA]</scope>
    <source>
        <strain evidence="3 4">R5913</strain>
    </source>
</reference>
<comment type="similarity">
    <text evidence="1">Belongs to the RutC family.</text>
</comment>
<dbReference type="InterPro" id="IPR006175">
    <property type="entry name" value="YjgF/YER057c/UK114"/>
</dbReference>
<evidence type="ECO:0000256" key="2">
    <source>
        <dbReference type="SAM" id="MobiDB-lite"/>
    </source>
</evidence>
<dbReference type="Proteomes" id="UP000326202">
    <property type="component" value="Chromosome"/>
</dbReference>
<keyword evidence="4" id="KW-1185">Reference proteome</keyword>
<feature type="region of interest" description="Disordered" evidence="2">
    <location>
        <begin position="135"/>
        <end position="158"/>
    </location>
</feature>
<proteinExistence type="inferred from homology"/>
<dbReference type="InterPro" id="IPR035959">
    <property type="entry name" value="RutC-like_sf"/>
</dbReference>
<dbReference type="RefSeq" id="WP_151177636.1">
    <property type="nucleotide sequence ID" value="NZ_CP042906.1"/>
</dbReference>
<dbReference type="KEGG" id="htq:FRZ44_26660"/>
<dbReference type="EMBL" id="CP042906">
    <property type="protein sequence ID" value="QEX17368.1"/>
    <property type="molecule type" value="Genomic_DNA"/>
</dbReference>
<gene>
    <name evidence="3" type="ORF">FRZ44_26660</name>
</gene>
<dbReference type="PANTHER" id="PTHR11803:SF58">
    <property type="entry name" value="PROTEIN HMF1-RELATED"/>
    <property type="match status" value="1"/>
</dbReference>